<proteinExistence type="predicted"/>
<sequence>MDFAAPEFQANLQIAIDLFVSKKRHGVTRGGGLRFKDSSGNLVFRVERQSHKSALKRVLFDASGNPLIYIHRNQNGSWQGFKRDNSEEVMIFRVERTLNALFRTELEVFPVSENGEESKSDFKMKGSPFHRSCTIYSGNSIMAQTSLMYKLGIQKVLVPRHRFRLTIFPGFVDHAFVVALIVIFFDGRKLWI</sequence>
<organism evidence="1 2">
    <name type="scientific">Camellia lanceoleosa</name>
    <dbReference type="NCBI Taxonomy" id="1840588"/>
    <lineage>
        <taxon>Eukaryota</taxon>
        <taxon>Viridiplantae</taxon>
        <taxon>Streptophyta</taxon>
        <taxon>Embryophyta</taxon>
        <taxon>Tracheophyta</taxon>
        <taxon>Spermatophyta</taxon>
        <taxon>Magnoliopsida</taxon>
        <taxon>eudicotyledons</taxon>
        <taxon>Gunneridae</taxon>
        <taxon>Pentapetalae</taxon>
        <taxon>asterids</taxon>
        <taxon>Ericales</taxon>
        <taxon>Theaceae</taxon>
        <taxon>Camellia</taxon>
    </lineage>
</organism>
<protein>
    <submittedName>
        <fullName evidence="1">Protein LURP-one-related 7</fullName>
    </submittedName>
</protein>
<evidence type="ECO:0000313" key="1">
    <source>
        <dbReference type="EMBL" id="KAI7984568.1"/>
    </source>
</evidence>
<dbReference type="EMBL" id="CM045768">
    <property type="protein sequence ID" value="KAI7984568.1"/>
    <property type="molecule type" value="Genomic_DNA"/>
</dbReference>
<comment type="caution">
    <text evidence="1">The sequence shown here is derived from an EMBL/GenBank/DDBJ whole genome shotgun (WGS) entry which is preliminary data.</text>
</comment>
<evidence type="ECO:0000313" key="2">
    <source>
        <dbReference type="Proteomes" id="UP001060215"/>
    </source>
</evidence>
<name>A0ACC0F715_9ERIC</name>
<accession>A0ACC0F715</accession>
<keyword evidence="2" id="KW-1185">Reference proteome</keyword>
<gene>
    <name evidence="1" type="ORF">LOK49_LG15G01157</name>
</gene>
<dbReference type="Proteomes" id="UP001060215">
    <property type="component" value="Chromosome 11"/>
</dbReference>
<reference evidence="1 2" key="1">
    <citation type="journal article" date="2022" name="Plant J.">
        <title>Chromosome-level genome of Camellia lanceoleosa provides a valuable resource for understanding genome evolution and self-incompatibility.</title>
        <authorList>
            <person name="Gong W."/>
            <person name="Xiao S."/>
            <person name="Wang L."/>
            <person name="Liao Z."/>
            <person name="Chang Y."/>
            <person name="Mo W."/>
            <person name="Hu G."/>
            <person name="Li W."/>
            <person name="Zhao G."/>
            <person name="Zhu H."/>
            <person name="Hu X."/>
            <person name="Ji K."/>
            <person name="Xiang X."/>
            <person name="Song Q."/>
            <person name="Yuan D."/>
            <person name="Jin S."/>
            <person name="Zhang L."/>
        </authorList>
    </citation>
    <scope>NUCLEOTIDE SEQUENCE [LARGE SCALE GENOMIC DNA]</scope>
    <source>
        <strain evidence="1">SQ_2022a</strain>
    </source>
</reference>